<feature type="domain" description="HTH lysR-type" evidence="5">
    <location>
        <begin position="1"/>
        <end position="58"/>
    </location>
</feature>
<dbReference type="EMBL" id="CADILH010000001">
    <property type="protein sequence ID" value="CAB3929811.1"/>
    <property type="molecule type" value="Genomic_DNA"/>
</dbReference>
<proteinExistence type="inferred from homology"/>
<dbReference type="Proteomes" id="UP000494183">
    <property type="component" value="Unassembled WGS sequence"/>
</dbReference>
<comment type="similarity">
    <text evidence="1">Belongs to the LysR transcriptional regulatory family.</text>
</comment>
<sequence length="313" mass="33689">MKDHHLRAWLKVAELRSIRAAARSLHLSQAAVTKAIKELETELEAPLLTRSPKGIAVTECGEHLTVRARLAQAQLALARQDIRQLLSGAEARVAVGVTPMVMLNVLPDVLNDFRQSMPAARLKVSEGLLAAVLPALRNGTLDFALASGVMGGDDGQEFDFEALRPLEFMIACRRGHPLAQATRWEDIVGCEWLLNVSGGSHTDAFLQGLRATGRKAPERVIDCDTFAVMWNLMVRSDALIICPSGMLEVHPYGGEASQILADVPMPVASIGIMTLRGTPLSLAAATMADLFRRRIHRQALPGAAASRQSGGAA</sequence>
<dbReference type="SUPFAM" id="SSF53850">
    <property type="entry name" value="Periplasmic binding protein-like II"/>
    <property type="match status" value="1"/>
</dbReference>
<dbReference type="Pfam" id="PF03466">
    <property type="entry name" value="LysR_substrate"/>
    <property type="match status" value="1"/>
</dbReference>
<dbReference type="GO" id="GO:0003700">
    <property type="term" value="F:DNA-binding transcription factor activity"/>
    <property type="evidence" value="ECO:0007669"/>
    <property type="project" value="InterPro"/>
</dbReference>
<dbReference type="AlphaFoldDB" id="A0A6S7F659"/>
<dbReference type="Gene3D" id="3.40.190.10">
    <property type="entry name" value="Periplasmic binding protein-like II"/>
    <property type="match status" value="2"/>
</dbReference>
<dbReference type="InterPro" id="IPR036388">
    <property type="entry name" value="WH-like_DNA-bd_sf"/>
</dbReference>
<dbReference type="PRINTS" id="PR00039">
    <property type="entry name" value="HTHLYSR"/>
</dbReference>
<dbReference type="SUPFAM" id="SSF46785">
    <property type="entry name" value="Winged helix' DNA-binding domain"/>
    <property type="match status" value="1"/>
</dbReference>
<keyword evidence="4" id="KW-0804">Transcription</keyword>
<evidence type="ECO:0000313" key="7">
    <source>
        <dbReference type="Proteomes" id="UP000494183"/>
    </source>
</evidence>
<evidence type="ECO:0000256" key="1">
    <source>
        <dbReference type="ARBA" id="ARBA00009437"/>
    </source>
</evidence>
<protein>
    <submittedName>
        <fullName evidence="6">HTH-type transcriptional regulator TsaR</fullName>
    </submittedName>
</protein>
<dbReference type="GO" id="GO:0005829">
    <property type="term" value="C:cytosol"/>
    <property type="evidence" value="ECO:0007669"/>
    <property type="project" value="TreeGrafter"/>
</dbReference>
<dbReference type="PANTHER" id="PTHR30419:SF30">
    <property type="entry name" value="LYSR FAMILY TRANSCRIPTIONAL REGULATOR"/>
    <property type="match status" value="1"/>
</dbReference>
<name>A0A6S7F659_9BURK</name>
<evidence type="ECO:0000256" key="2">
    <source>
        <dbReference type="ARBA" id="ARBA00023015"/>
    </source>
</evidence>
<dbReference type="InterPro" id="IPR036390">
    <property type="entry name" value="WH_DNA-bd_sf"/>
</dbReference>
<dbReference type="Gene3D" id="1.10.10.10">
    <property type="entry name" value="Winged helix-like DNA-binding domain superfamily/Winged helix DNA-binding domain"/>
    <property type="match status" value="1"/>
</dbReference>
<keyword evidence="2" id="KW-0805">Transcription regulation</keyword>
<dbReference type="RefSeq" id="WP_063961501.1">
    <property type="nucleotide sequence ID" value="NZ_CADILH010000001.1"/>
</dbReference>
<evidence type="ECO:0000256" key="3">
    <source>
        <dbReference type="ARBA" id="ARBA00023125"/>
    </source>
</evidence>
<organism evidence="6 7">
    <name type="scientific">Achromobacter insolitus</name>
    <dbReference type="NCBI Taxonomy" id="217204"/>
    <lineage>
        <taxon>Bacteria</taxon>
        <taxon>Pseudomonadati</taxon>
        <taxon>Pseudomonadota</taxon>
        <taxon>Betaproteobacteria</taxon>
        <taxon>Burkholderiales</taxon>
        <taxon>Alcaligenaceae</taxon>
        <taxon>Achromobacter</taxon>
    </lineage>
</organism>
<dbReference type="GO" id="GO:0003677">
    <property type="term" value="F:DNA binding"/>
    <property type="evidence" value="ECO:0007669"/>
    <property type="project" value="UniProtKB-KW"/>
</dbReference>
<keyword evidence="3" id="KW-0238">DNA-binding</keyword>
<dbReference type="InterPro" id="IPR000847">
    <property type="entry name" value="LysR_HTH_N"/>
</dbReference>
<dbReference type="InterPro" id="IPR005119">
    <property type="entry name" value="LysR_subst-bd"/>
</dbReference>
<reference evidence="6 7" key="1">
    <citation type="submission" date="2020-04" db="EMBL/GenBank/DDBJ databases">
        <authorList>
            <person name="De Canck E."/>
        </authorList>
    </citation>
    <scope>NUCLEOTIDE SEQUENCE [LARGE SCALE GENOMIC DNA]</scope>
    <source>
        <strain evidence="6 7">LMG 6000</strain>
    </source>
</reference>
<accession>A0A6S7F659</accession>
<dbReference type="PROSITE" id="PS50931">
    <property type="entry name" value="HTH_LYSR"/>
    <property type="match status" value="1"/>
</dbReference>
<dbReference type="Pfam" id="PF00126">
    <property type="entry name" value="HTH_1"/>
    <property type="match status" value="1"/>
</dbReference>
<evidence type="ECO:0000313" key="6">
    <source>
        <dbReference type="EMBL" id="CAB3929811.1"/>
    </source>
</evidence>
<evidence type="ECO:0000259" key="5">
    <source>
        <dbReference type="PROSITE" id="PS50931"/>
    </source>
</evidence>
<dbReference type="PANTHER" id="PTHR30419">
    <property type="entry name" value="HTH-TYPE TRANSCRIPTIONAL REGULATOR YBHD"/>
    <property type="match status" value="1"/>
</dbReference>
<evidence type="ECO:0000256" key="4">
    <source>
        <dbReference type="ARBA" id="ARBA00023163"/>
    </source>
</evidence>
<gene>
    <name evidence="6" type="primary">tsaR_1</name>
    <name evidence="6" type="ORF">LMG6000_00864</name>
</gene>
<keyword evidence="7" id="KW-1185">Reference proteome</keyword>
<dbReference type="OrthoDB" id="8524600at2"/>
<dbReference type="InterPro" id="IPR050950">
    <property type="entry name" value="HTH-type_LysR_regulators"/>
</dbReference>